<dbReference type="AlphaFoldDB" id="A0A1I7T724"/>
<dbReference type="GO" id="GO:0016020">
    <property type="term" value="C:membrane"/>
    <property type="evidence" value="ECO:0007669"/>
    <property type="project" value="UniProtKB-SubCell"/>
</dbReference>
<keyword evidence="3 8" id="KW-0328">Glycosyltransferase</keyword>
<dbReference type="PANTHER" id="PTHR21461:SF84">
    <property type="entry name" value="GLYCOSYLTRANSFERASE FAMILY 92 PROTEIN"/>
    <property type="match status" value="1"/>
</dbReference>
<dbReference type="InterPro" id="IPR008166">
    <property type="entry name" value="Glyco_transf_92"/>
</dbReference>
<evidence type="ECO:0000256" key="6">
    <source>
        <dbReference type="ARBA" id="ARBA00022989"/>
    </source>
</evidence>
<evidence type="ECO:0000256" key="2">
    <source>
        <dbReference type="ARBA" id="ARBA00007647"/>
    </source>
</evidence>
<name>A0A1I7T724_9PELO</name>
<dbReference type="GO" id="GO:0016757">
    <property type="term" value="F:glycosyltransferase activity"/>
    <property type="evidence" value="ECO:0007669"/>
    <property type="project" value="UniProtKB-UniRule"/>
</dbReference>
<evidence type="ECO:0000256" key="7">
    <source>
        <dbReference type="ARBA" id="ARBA00023136"/>
    </source>
</evidence>
<dbReference type="eggNOG" id="KOG4735">
    <property type="taxonomic scope" value="Eukaryota"/>
</dbReference>
<dbReference type="GO" id="GO:0005737">
    <property type="term" value="C:cytoplasm"/>
    <property type="evidence" value="ECO:0007669"/>
    <property type="project" value="TreeGrafter"/>
</dbReference>
<evidence type="ECO:0000256" key="4">
    <source>
        <dbReference type="ARBA" id="ARBA00022679"/>
    </source>
</evidence>
<evidence type="ECO:0000256" key="5">
    <source>
        <dbReference type="ARBA" id="ARBA00022692"/>
    </source>
</evidence>
<sequence length="352" mass="41296">MFKKTVYCRYFDCKRQEIVGAEWKGIVFPESVVRCPRRIGAEFVSVIKEMEDEVPTPMRLKYRVFEKPIHTLSICVAAFYGQEPKWIQIAEFIEHHKMEGATFFYFHIGNISDYDRQILDEYVNQGDAEVKTLQEKYERPFYAWQLIEIQDCHMRSKYHSKWTAFIDIDERIHTNEPNKTLVDILNNLDSQNIGEIQLPHLKVIKNGDTPARYLGKGQVPREMFSRKYINTAEPTFDASKAVIRPDKIGIMSIHNAIALEPGWKSVQLNSNQVVFRHYKDVLHRVSGNDWAQNETISERPLPDSFNQELSGRVAERLEFVYRKVPVNCSTIPEYMYTSRVFPNPCEKMLLTW</sequence>
<evidence type="ECO:0000256" key="1">
    <source>
        <dbReference type="ARBA" id="ARBA00004167"/>
    </source>
</evidence>
<dbReference type="WBParaSite" id="Csp11.Scaffold525.g3041.t2">
    <property type="protein sequence ID" value="Csp11.Scaffold525.g3041.t2"/>
    <property type="gene ID" value="Csp11.Scaffold525.g3041"/>
</dbReference>
<dbReference type="EC" id="2.4.1.-" evidence="8"/>
<dbReference type="Proteomes" id="UP000095282">
    <property type="component" value="Unplaced"/>
</dbReference>
<keyword evidence="7" id="KW-0472">Membrane</keyword>
<organism evidence="9 10">
    <name type="scientific">Caenorhabditis tropicalis</name>
    <dbReference type="NCBI Taxonomy" id="1561998"/>
    <lineage>
        <taxon>Eukaryota</taxon>
        <taxon>Metazoa</taxon>
        <taxon>Ecdysozoa</taxon>
        <taxon>Nematoda</taxon>
        <taxon>Chromadorea</taxon>
        <taxon>Rhabditida</taxon>
        <taxon>Rhabditina</taxon>
        <taxon>Rhabditomorpha</taxon>
        <taxon>Rhabditoidea</taxon>
        <taxon>Rhabditidae</taxon>
        <taxon>Peloderinae</taxon>
        <taxon>Caenorhabditis</taxon>
    </lineage>
</organism>
<evidence type="ECO:0000313" key="9">
    <source>
        <dbReference type="Proteomes" id="UP000095282"/>
    </source>
</evidence>
<evidence type="ECO:0000313" key="10">
    <source>
        <dbReference type="WBParaSite" id="Csp11.Scaffold525.g3041.t2"/>
    </source>
</evidence>
<accession>A0A1I7T724</accession>
<reference evidence="10" key="1">
    <citation type="submission" date="2016-11" db="UniProtKB">
        <authorList>
            <consortium name="WormBaseParasite"/>
        </authorList>
    </citation>
    <scope>IDENTIFICATION</scope>
</reference>
<proteinExistence type="inferred from homology"/>
<dbReference type="Pfam" id="PF01697">
    <property type="entry name" value="Glyco_transf_92"/>
    <property type="match status" value="1"/>
</dbReference>
<comment type="subcellular location">
    <subcellularLocation>
        <location evidence="1">Membrane</location>
        <topology evidence="1">Single-pass membrane protein</topology>
    </subcellularLocation>
</comment>
<keyword evidence="4 8" id="KW-0808">Transferase</keyword>
<dbReference type="PANTHER" id="PTHR21461">
    <property type="entry name" value="GLYCOSYLTRANSFERASE FAMILY 92 PROTEIN"/>
    <property type="match status" value="1"/>
</dbReference>
<evidence type="ECO:0000256" key="8">
    <source>
        <dbReference type="RuleBase" id="RU366017"/>
    </source>
</evidence>
<keyword evidence="6" id="KW-1133">Transmembrane helix</keyword>
<keyword evidence="5" id="KW-0812">Transmembrane</keyword>
<comment type="similarity">
    <text evidence="2 8">Belongs to the glycosyltransferase 92 family.</text>
</comment>
<keyword evidence="9" id="KW-1185">Reference proteome</keyword>
<protein>
    <recommendedName>
        <fullName evidence="8">Glycosyltransferase family 92 protein</fullName>
        <ecNumber evidence="8">2.4.1.-</ecNumber>
    </recommendedName>
</protein>
<evidence type="ECO:0000256" key="3">
    <source>
        <dbReference type="ARBA" id="ARBA00022676"/>
    </source>
</evidence>